<dbReference type="Pfam" id="PF06325">
    <property type="entry name" value="PrmA"/>
    <property type="match status" value="1"/>
</dbReference>
<evidence type="ECO:0000256" key="2">
    <source>
        <dbReference type="ARBA" id="ARBA00022490"/>
    </source>
</evidence>
<keyword evidence="2 6" id="KW-0963">Cytoplasm</keyword>
<dbReference type="InterPro" id="IPR004498">
    <property type="entry name" value="Ribosomal_PrmA_MeTrfase"/>
</dbReference>
<feature type="binding site" evidence="6">
    <location>
        <position position="145"/>
    </location>
    <ligand>
        <name>S-adenosyl-L-methionine</name>
        <dbReference type="ChEBI" id="CHEBI:59789"/>
    </ligand>
</feature>
<comment type="similarity">
    <text evidence="1 6">Belongs to the methyltransferase superfamily. PrmA family.</text>
</comment>
<keyword evidence="7" id="KW-0687">Ribonucleoprotein</keyword>
<keyword evidence="4 6" id="KW-0808">Transferase</keyword>
<feature type="binding site" evidence="6">
    <location>
        <position position="124"/>
    </location>
    <ligand>
        <name>S-adenosyl-L-methionine</name>
        <dbReference type="ChEBI" id="CHEBI:59789"/>
    </ligand>
</feature>
<keyword evidence="5 6" id="KW-0949">S-adenosyl-L-methionine</keyword>
<dbReference type="NCBIfam" id="NF001785">
    <property type="entry name" value="PRK00517.2-2"/>
    <property type="match status" value="1"/>
</dbReference>
<evidence type="ECO:0000256" key="4">
    <source>
        <dbReference type="ARBA" id="ARBA00022679"/>
    </source>
</evidence>
<dbReference type="GO" id="GO:0005737">
    <property type="term" value="C:cytoplasm"/>
    <property type="evidence" value="ECO:0007669"/>
    <property type="project" value="UniProtKB-SubCell"/>
</dbReference>
<dbReference type="GO" id="GO:0016279">
    <property type="term" value="F:protein-lysine N-methyltransferase activity"/>
    <property type="evidence" value="ECO:0007669"/>
    <property type="project" value="RHEA"/>
</dbReference>
<evidence type="ECO:0000256" key="5">
    <source>
        <dbReference type="ARBA" id="ARBA00022691"/>
    </source>
</evidence>
<dbReference type="AlphaFoldDB" id="A0A5P2G3N7"/>
<dbReference type="InterPro" id="IPR029063">
    <property type="entry name" value="SAM-dependent_MTases_sf"/>
</dbReference>
<dbReference type="Proteomes" id="UP000292424">
    <property type="component" value="Chromosome"/>
</dbReference>
<keyword evidence="7" id="KW-0689">Ribosomal protein</keyword>
<reference evidence="7 8" key="1">
    <citation type="submission" date="2019-09" db="EMBL/GenBank/DDBJ databases">
        <title>Complete genome sequence of Arachidicoccus sp. B3-10 isolated from apple orchard soil.</title>
        <authorList>
            <person name="Kim H.S."/>
            <person name="Han K.-I."/>
            <person name="Suh M.K."/>
            <person name="Lee K.C."/>
            <person name="Eom M.K."/>
            <person name="Kim J.-S."/>
            <person name="Kang S.W."/>
            <person name="Sin Y."/>
            <person name="Lee J.-S."/>
        </authorList>
    </citation>
    <scope>NUCLEOTIDE SEQUENCE [LARGE SCALE GENOMIC DNA]</scope>
    <source>
        <strain evidence="7 8">B3-10</strain>
    </source>
</reference>
<accession>A0A5P2G3N7</accession>
<keyword evidence="8" id="KW-1185">Reference proteome</keyword>
<dbReference type="GO" id="GO:0005840">
    <property type="term" value="C:ribosome"/>
    <property type="evidence" value="ECO:0007669"/>
    <property type="project" value="UniProtKB-KW"/>
</dbReference>
<evidence type="ECO:0000313" key="8">
    <source>
        <dbReference type="Proteomes" id="UP000292424"/>
    </source>
</evidence>
<dbReference type="PANTHER" id="PTHR43648">
    <property type="entry name" value="ELECTRON TRANSFER FLAVOPROTEIN BETA SUBUNIT LYSINE METHYLTRANSFERASE"/>
    <property type="match status" value="1"/>
</dbReference>
<evidence type="ECO:0000256" key="6">
    <source>
        <dbReference type="HAMAP-Rule" id="MF_00735"/>
    </source>
</evidence>
<dbReference type="PIRSF" id="PIRSF000401">
    <property type="entry name" value="RPL11_MTase"/>
    <property type="match status" value="1"/>
</dbReference>
<dbReference type="EMBL" id="CP044016">
    <property type="protein sequence ID" value="QES90426.1"/>
    <property type="molecule type" value="Genomic_DNA"/>
</dbReference>
<feature type="binding site" evidence="6">
    <location>
        <position position="167"/>
    </location>
    <ligand>
        <name>S-adenosyl-L-methionine</name>
        <dbReference type="ChEBI" id="CHEBI:59789"/>
    </ligand>
</feature>
<dbReference type="OrthoDB" id="9785995at2"/>
<gene>
    <name evidence="6" type="primary">prmA</name>
    <name evidence="7" type="ORF">E0W69_017785</name>
</gene>
<dbReference type="RefSeq" id="WP_131331408.1">
    <property type="nucleotide sequence ID" value="NZ_CP044016.1"/>
</dbReference>
<feature type="binding site" evidence="6">
    <location>
        <position position="210"/>
    </location>
    <ligand>
        <name>S-adenosyl-L-methionine</name>
        <dbReference type="ChEBI" id="CHEBI:59789"/>
    </ligand>
</feature>
<sequence>MKNYKEILIPVQDDSLVDLYIGLLSNIGFDGFEQTDTDLKAYIDALDYEEDVLKTISETNHFSYQINTIEEQNWNALWESNFEPIQVDDFVGIRADFHLPIENVQYEIRITPKMSFGTGHHATTYMMIAQMQNLNFTGKKVLDFGTGTGILAILAEKLGAKEIIAIDNDPWSIDNTEENVQKNDCKSIEVQLASSIIAFPSENFDIILANINRNIILDNWQDLDKKVKKEGFILLSGLLAEDESTIQEKANQSGWRHCNTQARRQWISVLYQK</sequence>
<evidence type="ECO:0000256" key="3">
    <source>
        <dbReference type="ARBA" id="ARBA00022603"/>
    </source>
</evidence>
<dbReference type="InterPro" id="IPR050078">
    <property type="entry name" value="Ribosomal_L11_MeTrfase_PrmA"/>
</dbReference>
<proteinExistence type="inferred from homology"/>
<evidence type="ECO:0000256" key="1">
    <source>
        <dbReference type="ARBA" id="ARBA00009741"/>
    </source>
</evidence>
<protein>
    <recommendedName>
        <fullName evidence="6">Ribosomal protein L11 methyltransferase</fullName>
        <shortName evidence="6">L11 Mtase</shortName>
        <ecNumber evidence="6">2.1.1.-</ecNumber>
    </recommendedName>
</protein>
<dbReference type="EC" id="2.1.1.-" evidence="6"/>
<dbReference type="SUPFAM" id="SSF53335">
    <property type="entry name" value="S-adenosyl-L-methionine-dependent methyltransferases"/>
    <property type="match status" value="1"/>
</dbReference>
<comment type="function">
    <text evidence="6">Methylates ribosomal protein L11.</text>
</comment>
<evidence type="ECO:0000313" key="7">
    <source>
        <dbReference type="EMBL" id="QES90426.1"/>
    </source>
</evidence>
<comment type="subcellular location">
    <subcellularLocation>
        <location evidence="6">Cytoplasm</location>
    </subcellularLocation>
</comment>
<dbReference type="Gene3D" id="3.40.50.150">
    <property type="entry name" value="Vaccinia Virus protein VP39"/>
    <property type="match status" value="1"/>
</dbReference>
<comment type="catalytic activity">
    <reaction evidence="6">
        <text>L-lysyl-[protein] + 3 S-adenosyl-L-methionine = N(6),N(6),N(6)-trimethyl-L-lysyl-[protein] + 3 S-adenosyl-L-homocysteine + 3 H(+)</text>
        <dbReference type="Rhea" id="RHEA:54192"/>
        <dbReference type="Rhea" id="RHEA-COMP:9752"/>
        <dbReference type="Rhea" id="RHEA-COMP:13826"/>
        <dbReference type="ChEBI" id="CHEBI:15378"/>
        <dbReference type="ChEBI" id="CHEBI:29969"/>
        <dbReference type="ChEBI" id="CHEBI:57856"/>
        <dbReference type="ChEBI" id="CHEBI:59789"/>
        <dbReference type="ChEBI" id="CHEBI:61961"/>
    </reaction>
</comment>
<dbReference type="KEGG" id="arac:E0W69_017785"/>
<organism evidence="7 8">
    <name type="scientific">Rhizosphaericola mali</name>
    <dbReference type="NCBI Taxonomy" id="2545455"/>
    <lineage>
        <taxon>Bacteria</taxon>
        <taxon>Pseudomonadati</taxon>
        <taxon>Bacteroidota</taxon>
        <taxon>Chitinophagia</taxon>
        <taxon>Chitinophagales</taxon>
        <taxon>Chitinophagaceae</taxon>
        <taxon>Rhizosphaericola</taxon>
    </lineage>
</organism>
<dbReference type="GO" id="GO:0032259">
    <property type="term" value="P:methylation"/>
    <property type="evidence" value="ECO:0007669"/>
    <property type="project" value="UniProtKB-KW"/>
</dbReference>
<name>A0A5P2G3N7_9BACT</name>
<dbReference type="HAMAP" id="MF_00735">
    <property type="entry name" value="Methyltr_PrmA"/>
    <property type="match status" value="1"/>
</dbReference>
<dbReference type="PANTHER" id="PTHR43648:SF1">
    <property type="entry name" value="ELECTRON TRANSFER FLAVOPROTEIN BETA SUBUNIT LYSINE METHYLTRANSFERASE"/>
    <property type="match status" value="1"/>
</dbReference>
<keyword evidence="3 6" id="KW-0489">Methyltransferase</keyword>
<dbReference type="CDD" id="cd02440">
    <property type="entry name" value="AdoMet_MTases"/>
    <property type="match status" value="1"/>
</dbReference>